<dbReference type="AlphaFoldDB" id="A0AA39YRF7"/>
<evidence type="ECO:0000256" key="3">
    <source>
        <dbReference type="ARBA" id="ARBA00023015"/>
    </source>
</evidence>
<proteinExistence type="predicted"/>
<feature type="compositionally biased region" description="Polar residues" evidence="6">
    <location>
        <begin position="49"/>
        <end position="65"/>
    </location>
</feature>
<dbReference type="Pfam" id="PF08598">
    <property type="entry name" value="Sds3"/>
    <property type="match status" value="1"/>
</dbReference>
<dbReference type="EMBL" id="JAULSV010000001">
    <property type="protein sequence ID" value="KAK0657269.1"/>
    <property type="molecule type" value="Genomic_DNA"/>
</dbReference>
<feature type="compositionally biased region" description="Acidic residues" evidence="6">
    <location>
        <begin position="338"/>
        <end position="351"/>
    </location>
</feature>
<feature type="region of interest" description="Disordered" evidence="6">
    <location>
        <begin position="1"/>
        <end position="379"/>
    </location>
</feature>
<feature type="compositionally biased region" description="Low complexity" evidence="6">
    <location>
        <begin position="8"/>
        <end position="32"/>
    </location>
</feature>
<protein>
    <submittedName>
        <fullName evidence="7">Sds3-like-domain-containing protein</fullName>
    </submittedName>
</protein>
<evidence type="ECO:0000256" key="5">
    <source>
        <dbReference type="ARBA" id="ARBA00023242"/>
    </source>
</evidence>
<feature type="compositionally biased region" description="Polar residues" evidence="6">
    <location>
        <begin position="646"/>
        <end position="670"/>
    </location>
</feature>
<dbReference type="GO" id="GO:0005654">
    <property type="term" value="C:nucleoplasm"/>
    <property type="evidence" value="ECO:0007669"/>
    <property type="project" value="UniProtKB-ARBA"/>
</dbReference>
<dbReference type="Proteomes" id="UP001174936">
    <property type="component" value="Unassembled WGS sequence"/>
</dbReference>
<keyword evidence="5" id="KW-0539">Nucleus</keyword>
<keyword evidence="4" id="KW-0804">Transcription</keyword>
<feature type="compositionally biased region" description="Acidic residues" evidence="6">
    <location>
        <begin position="254"/>
        <end position="266"/>
    </location>
</feature>
<feature type="compositionally biased region" description="Basic residues" evidence="6">
    <location>
        <begin position="312"/>
        <end position="325"/>
    </location>
</feature>
<evidence type="ECO:0000256" key="6">
    <source>
        <dbReference type="SAM" id="MobiDB-lite"/>
    </source>
</evidence>
<dbReference type="Gene3D" id="1.20.5.1500">
    <property type="match status" value="1"/>
</dbReference>
<dbReference type="SMART" id="SM01401">
    <property type="entry name" value="Sds3"/>
    <property type="match status" value="1"/>
</dbReference>
<feature type="compositionally biased region" description="Polar residues" evidence="6">
    <location>
        <begin position="268"/>
        <end position="277"/>
    </location>
</feature>
<evidence type="ECO:0000256" key="1">
    <source>
        <dbReference type="ARBA" id="ARBA00004123"/>
    </source>
</evidence>
<feature type="compositionally biased region" description="Acidic residues" evidence="6">
    <location>
        <begin position="156"/>
        <end position="170"/>
    </location>
</feature>
<dbReference type="InterPro" id="IPR013907">
    <property type="entry name" value="Sds3"/>
</dbReference>
<keyword evidence="8" id="KW-1185">Reference proteome</keyword>
<comment type="subcellular location">
    <subcellularLocation>
        <location evidence="1">Nucleus</location>
    </subcellularLocation>
</comment>
<dbReference type="PANTHER" id="PTHR21964">
    <property type="entry name" value="BREAST CANCER METASTASIS-SUPPRESSOR 1"/>
    <property type="match status" value="1"/>
</dbReference>
<keyword evidence="2" id="KW-0678">Repressor</keyword>
<gene>
    <name evidence="7" type="ORF">B0T16DRAFT_425556</name>
</gene>
<comment type="caution">
    <text evidence="7">The sequence shown here is derived from an EMBL/GenBank/DDBJ whole genome shotgun (WGS) entry which is preliminary data.</text>
</comment>
<keyword evidence="3" id="KW-0805">Transcription regulation</keyword>
<feature type="compositionally biased region" description="Polar residues" evidence="6">
    <location>
        <begin position="606"/>
        <end position="628"/>
    </location>
</feature>
<reference evidence="7" key="1">
    <citation type="submission" date="2023-06" db="EMBL/GenBank/DDBJ databases">
        <title>Genome-scale phylogeny and comparative genomics of the fungal order Sordariales.</title>
        <authorList>
            <consortium name="Lawrence Berkeley National Laboratory"/>
            <person name="Hensen N."/>
            <person name="Bonometti L."/>
            <person name="Westerberg I."/>
            <person name="Brannstrom I.O."/>
            <person name="Guillou S."/>
            <person name="Cros-Aarteil S."/>
            <person name="Calhoun S."/>
            <person name="Haridas S."/>
            <person name="Kuo A."/>
            <person name="Mondo S."/>
            <person name="Pangilinan J."/>
            <person name="Riley R."/>
            <person name="Labutti K."/>
            <person name="Andreopoulos B."/>
            <person name="Lipzen A."/>
            <person name="Chen C."/>
            <person name="Yanf M."/>
            <person name="Daum C."/>
            <person name="Ng V."/>
            <person name="Clum A."/>
            <person name="Steindorff A."/>
            <person name="Ohm R."/>
            <person name="Martin F."/>
            <person name="Silar P."/>
            <person name="Natvig D."/>
            <person name="Lalanne C."/>
            <person name="Gautier V."/>
            <person name="Ament-Velasquez S.L."/>
            <person name="Kruys A."/>
            <person name="Hutchinson M.I."/>
            <person name="Powell A.J."/>
            <person name="Barry K."/>
            <person name="Miller A.N."/>
            <person name="Grigoriev I.V."/>
            <person name="Debuchy R."/>
            <person name="Gladieux P."/>
            <person name="Thoren M.H."/>
            <person name="Johannesson H."/>
        </authorList>
    </citation>
    <scope>NUCLEOTIDE SEQUENCE</scope>
    <source>
        <strain evidence="7">SMH2532-1</strain>
    </source>
</reference>
<feature type="region of interest" description="Disordered" evidence="6">
    <location>
        <begin position="568"/>
        <end position="699"/>
    </location>
</feature>
<feature type="compositionally biased region" description="Polar residues" evidence="6">
    <location>
        <begin position="192"/>
        <end position="217"/>
    </location>
</feature>
<feature type="compositionally biased region" description="Basic and acidic residues" evidence="6">
    <location>
        <begin position="689"/>
        <end position="699"/>
    </location>
</feature>
<name>A0AA39YRF7_9PEZI</name>
<organism evidence="7 8">
    <name type="scientific">Cercophora newfieldiana</name>
    <dbReference type="NCBI Taxonomy" id="92897"/>
    <lineage>
        <taxon>Eukaryota</taxon>
        <taxon>Fungi</taxon>
        <taxon>Dikarya</taxon>
        <taxon>Ascomycota</taxon>
        <taxon>Pezizomycotina</taxon>
        <taxon>Sordariomycetes</taxon>
        <taxon>Sordariomycetidae</taxon>
        <taxon>Sordariales</taxon>
        <taxon>Lasiosphaeriaceae</taxon>
        <taxon>Cercophora</taxon>
    </lineage>
</organism>
<evidence type="ECO:0000313" key="7">
    <source>
        <dbReference type="EMBL" id="KAK0657269.1"/>
    </source>
</evidence>
<evidence type="ECO:0000313" key="8">
    <source>
        <dbReference type="Proteomes" id="UP001174936"/>
    </source>
</evidence>
<feature type="compositionally biased region" description="Acidic residues" evidence="6">
    <location>
        <begin position="33"/>
        <end position="48"/>
    </location>
</feature>
<evidence type="ECO:0000256" key="2">
    <source>
        <dbReference type="ARBA" id="ARBA00022491"/>
    </source>
</evidence>
<evidence type="ECO:0000256" key="4">
    <source>
        <dbReference type="ARBA" id="ARBA00023163"/>
    </source>
</evidence>
<sequence>MATGDTAPALALSSSPPPLLDNSPSNLSSPLSDVEDKDAEPDEMDLDMQDNSSGRPGTPKRNGNGTREDSDPDSDSDEESKLSEMDINDSEAETERLYDTPPKSGATHDVLSILGEVGSRQFVDRRERVFERSPSKLQQQLQAELDAENAPTENESLSEVEAEDEDEDDASVASSEPEPEPEPGSTKDQRLRSPSQAKKTQEAISSNESAASQLTRQDSQESRKRKRTSLAEQSESEQPLRKRTGSIGAPEGEFSADDAVVADDEGGISTNPQSGNHTGDEDNSEQAATVVPKNKEDPVASVEDDTVETGRVKKTKRNAAKKRKSKSPDESTGQAAEDPQDDPPDDAEEPVTGDAAAHADDEHNEDAEEAEVAHKNEEELERKKAAWEELAAIERQFSNFRERLYQERLDQLNQEEAMLNCDNPTHPEYLAMLKCIEDRRQERIRLSEVELQLKLSVLRRRAVAERAQMMSQYYQAVRESREKVLEELGQEWYEIQQERRRYANTIPDYGIPFPTSKTQTIRQAVAYNKEVSILSGFAKHVGFPAAPTIYGASEDQLESDLEAMARAREPPRPINPPPFQPHALQPERSPAGNLFSLVGPAGEQFLEQTPWANPNHPSHQIQRQQQETAVPLPYAGPSPGPRRHSQQPGGMFSSSTTTMNGDSPVQTQKTHPPAVHESLKASRIAAEQPNKRESIAQAS</sequence>
<feature type="compositionally biased region" description="Basic and acidic residues" evidence="6">
    <location>
        <begin position="122"/>
        <end position="134"/>
    </location>
</feature>
<accession>A0AA39YRF7</accession>
<dbReference type="GO" id="GO:0010468">
    <property type="term" value="P:regulation of gene expression"/>
    <property type="evidence" value="ECO:0007669"/>
    <property type="project" value="UniProtKB-ARBA"/>
</dbReference>